<comment type="subcellular location">
    <subcellularLocation>
        <location evidence="1">Membrane</location>
        <topology evidence="1">Multi-pass membrane protein</topology>
    </subcellularLocation>
</comment>
<dbReference type="GO" id="GO:0055075">
    <property type="term" value="P:potassium ion homeostasis"/>
    <property type="evidence" value="ECO:0007669"/>
    <property type="project" value="TreeGrafter"/>
</dbReference>
<evidence type="ECO:0000313" key="8">
    <source>
        <dbReference type="Proteomes" id="UP000279833"/>
    </source>
</evidence>
<dbReference type="GO" id="GO:0006884">
    <property type="term" value="P:cell volume homeostasis"/>
    <property type="evidence" value="ECO:0007669"/>
    <property type="project" value="TreeGrafter"/>
</dbReference>
<feature type="transmembrane region" description="Helical" evidence="5">
    <location>
        <begin position="26"/>
        <end position="49"/>
    </location>
</feature>
<dbReference type="Gene3D" id="1.20.1740.10">
    <property type="entry name" value="Amino acid/polyamine transporter I"/>
    <property type="match status" value="1"/>
</dbReference>
<evidence type="ECO:0000313" key="7">
    <source>
        <dbReference type="EMBL" id="VDP71322.1"/>
    </source>
</evidence>
<evidence type="ECO:0000256" key="4">
    <source>
        <dbReference type="ARBA" id="ARBA00023136"/>
    </source>
</evidence>
<organism evidence="9">
    <name type="scientific">Schistosoma curassoni</name>
    <dbReference type="NCBI Taxonomy" id="6186"/>
    <lineage>
        <taxon>Eukaryota</taxon>
        <taxon>Metazoa</taxon>
        <taxon>Spiralia</taxon>
        <taxon>Lophotrochozoa</taxon>
        <taxon>Platyhelminthes</taxon>
        <taxon>Trematoda</taxon>
        <taxon>Digenea</taxon>
        <taxon>Strigeidida</taxon>
        <taxon>Schistosomatoidea</taxon>
        <taxon>Schistosomatidae</taxon>
        <taxon>Schistosoma</taxon>
    </lineage>
</organism>
<evidence type="ECO:0000256" key="5">
    <source>
        <dbReference type="SAM" id="Phobius"/>
    </source>
</evidence>
<dbReference type="WBParaSite" id="SCUD_0002014901-mRNA-1">
    <property type="protein sequence ID" value="SCUD_0002014901-mRNA-1"/>
    <property type="gene ID" value="SCUD_0002014901"/>
</dbReference>
<keyword evidence="3 5" id="KW-1133">Transmembrane helix</keyword>
<keyword evidence="4 5" id="KW-0472">Membrane</keyword>
<dbReference type="Proteomes" id="UP000279833">
    <property type="component" value="Unassembled WGS sequence"/>
</dbReference>
<evidence type="ECO:0000256" key="2">
    <source>
        <dbReference type="ARBA" id="ARBA00022692"/>
    </source>
</evidence>
<dbReference type="InterPro" id="IPR004841">
    <property type="entry name" value="AA-permease/SLC12A_dom"/>
</dbReference>
<feature type="domain" description="Amino acid permease/ SLC12A" evidence="6">
    <location>
        <begin position="14"/>
        <end position="64"/>
    </location>
</feature>
<dbReference type="InterPro" id="IPR004842">
    <property type="entry name" value="SLC12A_fam"/>
</dbReference>
<proteinExistence type="predicted"/>
<evidence type="ECO:0000256" key="1">
    <source>
        <dbReference type="ARBA" id="ARBA00004141"/>
    </source>
</evidence>
<name>A0A183KYJ9_9TREM</name>
<dbReference type="EMBL" id="UZAK01043740">
    <property type="protein sequence ID" value="VDP71322.1"/>
    <property type="molecule type" value="Genomic_DNA"/>
</dbReference>
<protein>
    <submittedName>
        <fullName evidence="9">Solute carrier family 12 member 9</fullName>
    </submittedName>
</protein>
<dbReference type="Pfam" id="PF00324">
    <property type="entry name" value="AA_permease"/>
    <property type="match status" value="1"/>
</dbReference>
<keyword evidence="8" id="KW-1185">Reference proteome</keyword>
<keyword evidence="2 5" id="KW-0812">Transmembrane</keyword>
<dbReference type="PANTHER" id="PTHR11827">
    <property type="entry name" value="SOLUTE CARRIER FAMILY 12, CATION COTRANSPORTERS"/>
    <property type="match status" value="1"/>
</dbReference>
<evidence type="ECO:0000256" key="3">
    <source>
        <dbReference type="ARBA" id="ARBA00022989"/>
    </source>
</evidence>
<evidence type="ECO:0000313" key="9">
    <source>
        <dbReference type="WBParaSite" id="SCUD_0002014901-mRNA-1"/>
    </source>
</evidence>
<dbReference type="GO" id="GO:0015379">
    <property type="term" value="F:potassium:chloride symporter activity"/>
    <property type="evidence" value="ECO:0007669"/>
    <property type="project" value="TreeGrafter"/>
</dbReference>
<gene>
    <name evidence="7" type="ORF">SCUD_LOCUS20145</name>
</gene>
<reference evidence="9" key="1">
    <citation type="submission" date="2016-06" db="UniProtKB">
        <authorList>
            <consortium name="WormBaseParasite"/>
        </authorList>
    </citation>
    <scope>IDENTIFICATION</scope>
</reference>
<evidence type="ECO:0000259" key="6">
    <source>
        <dbReference type="Pfam" id="PF00324"/>
    </source>
</evidence>
<reference evidence="7 8" key="2">
    <citation type="submission" date="2018-11" db="EMBL/GenBank/DDBJ databases">
        <authorList>
            <consortium name="Pathogen Informatics"/>
        </authorList>
    </citation>
    <scope>NUCLEOTIDE SEQUENCE [LARGE SCALE GENOMIC DNA]</scope>
    <source>
        <strain evidence="7">Dakar</strain>
        <strain evidence="8">Dakar, Senegal</strain>
    </source>
</reference>
<sequence>MMIFSASSNSRCLLLNNNIFMQSISFWQPIVVIGVFATTLSAALGNLIGASRILEAIARDELFGNFD</sequence>
<dbReference type="PANTHER" id="PTHR11827:SF72">
    <property type="entry name" value="GH08340P"/>
    <property type="match status" value="1"/>
</dbReference>
<dbReference type="AlphaFoldDB" id="A0A183KYJ9"/>
<accession>A0A183KYJ9</accession>
<dbReference type="GO" id="GO:0016020">
    <property type="term" value="C:membrane"/>
    <property type="evidence" value="ECO:0007669"/>
    <property type="project" value="UniProtKB-SubCell"/>
</dbReference>
<dbReference type="STRING" id="6186.A0A183KYJ9"/>
<dbReference type="GO" id="GO:0055064">
    <property type="term" value="P:chloride ion homeostasis"/>
    <property type="evidence" value="ECO:0007669"/>
    <property type="project" value="TreeGrafter"/>
</dbReference>